<dbReference type="Pfam" id="PF13863">
    <property type="entry name" value="DUF4200"/>
    <property type="match status" value="1"/>
</dbReference>
<gene>
    <name evidence="4" type="primary">Ccdc42</name>
    <name evidence="4" type="ORF">RAMSUL_R13924</name>
</gene>
<dbReference type="GO" id="GO:0007286">
    <property type="term" value="P:spermatid development"/>
    <property type="evidence" value="ECO:0007669"/>
    <property type="project" value="TreeGrafter"/>
</dbReference>
<dbReference type="InterPro" id="IPR025252">
    <property type="entry name" value="DUF4200"/>
</dbReference>
<dbReference type="EMBL" id="WBNM01003862">
    <property type="protein sequence ID" value="NXP70601.1"/>
    <property type="molecule type" value="Genomic_DNA"/>
</dbReference>
<feature type="coiled-coil region" evidence="2">
    <location>
        <begin position="11"/>
        <end position="111"/>
    </location>
</feature>
<keyword evidence="5" id="KW-1185">Reference proteome</keyword>
<keyword evidence="1 2" id="KW-0175">Coiled coil</keyword>
<reference evidence="4" key="1">
    <citation type="submission" date="2019-09" db="EMBL/GenBank/DDBJ databases">
        <title>Bird 10,000 Genomes (B10K) Project - Family phase.</title>
        <authorList>
            <person name="Zhang G."/>
        </authorList>
    </citation>
    <scope>NUCLEOTIDE SEQUENCE</scope>
    <source>
        <strain evidence="4">B10K-DU-001-30</strain>
        <tissue evidence="4">Muscle</tissue>
    </source>
</reference>
<dbReference type="PANTHER" id="PTHR21683:SF8">
    <property type="entry name" value="COILED-COIL DOMAIN-CONTAINING PROTEIN 42"/>
    <property type="match status" value="1"/>
</dbReference>
<evidence type="ECO:0000313" key="4">
    <source>
        <dbReference type="EMBL" id="NXP70601.1"/>
    </source>
</evidence>
<evidence type="ECO:0000313" key="5">
    <source>
        <dbReference type="Proteomes" id="UP000611227"/>
    </source>
</evidence>
<feature type="non-terminal residue" evidence="4">
    <location>
        <position position="190"/>
    </location>
</feature>
<dbReference type="GO" id="GO:0005856">
    <property type="term" value="C:cytoskeleton"/>
    <property type="evidence" value="ECO:0007669"/>
    <property type="project" value="UniProtKB-ARBA"/>
</dbReference>
<feature type="domain" description="DUF4200" evidence="3">
    <location>
        <begin position="12"/>
        <end position="127"/>
    </location>
</feature>
<protein>
    <submittedName>
        <fullName evidence="4">CCD42 protein</fullName>
    </submittedName>
</protein>
<proteinExistence type="predicted"/>
<dbReference type="Proteomes" id="UP000611227">
    <property type="component" value="Unassembled WGS sequence"/>
</dbReference>
<dbReference type="InterPro" id="IPR051147">
    <property type="entry name" value="CFAP_domain-containing"/>
</dbReference>
<comment type="caution">
    <text evidence="4">The sequence shown here is derived from an EMBL/GenBank/DDBJ whole genome shotgun (WGS) entry which is preliminary data.</text>
</comment>
<accession>A0A852BRS8</accession>
<dbReference type="PANTHER" id="PTHR21683">
    <property type="entry name" value="COILED-COIL DOMAIN-CONTAINING PROTEIN 42 LIKE-2-LIKE-RELATED"/>
    <property type="match status" value="1"/>
</dbReference>
<evidence type="ECO:0000256" key="2">
    <source>
        <dbReference type="SAM" id="Coils"/>
    </source>
</evidence>
<organism evidence="4 5">
    <name type="scientific">Ramphastos sulfuratus</name>
    <dbReference type="NCBI Taxonomy" id="322582"/>
    <lineage>
        <taxon>Eukaryota</taxon>
        <taxon>Metazoa</taxon>
        <taxon>Chordata</taxon>
        <taxon>Craniata</taxon>
        <taxon>Vertebrata</taxon>
        <taxon>Euteleostomi</taxon>
        <taxon>Archelosauria</taxon>
        <taxon>Archosauria</taxon>
        <taxon>Dinosauria</taxon>
        <taxon>Saurischia</taxon>
        <taxon>Theropoda</taxon>
        <taxon>Coelurosauria</taxon>
        <taxon>Aves</taxon>
        <taxon>Neognathae</taxon>
        <taxon>Neoaves</taxon>
        <taxon>Telluraves</taxon>
        <taxon>Coraciimorphae</taxon>
        <taxon>Piciformes</taxon>
        <taxon>Ramphastidae</taxon>
        <taxon>Ramphastos</taxon>
    </lineage>
</organism>
<sequence length="190" mass="22912">EDHLLSSFIHALEKKKEVKEMQKVLEAKEEAFKERMKVMVCWWKEIDAEEEQLRAYAEKTEKISKESEVAIQALKKASKERERVMQKEDKLWRAKKEVEALRREYQKLCNKVKKYSTFKKTLEDVVKISQFEEIQEVIWYYRILLKVIKDLLQLQQRDREMSAQAKVLLEQYRAELEPGILQYGNELQQL</sequence>
<dbReference type="AlphaFoldDB" id="A0A852BRS8"/>
<evidence type="ECO:0000259" key="3">
    <source>
        <dbReference type="Pfam" id="PF13863"/>
    </source>
</evidence>
<name>A0A852BRS8_9PICI</name>
<feature type="non-terminal residue" evidence="4">
    <location>
        <position position="1"/>
    </location>
</feature>
<evidence type="ECO:0000256" key="1">
    <source>
        <dbReference type="ARBA" id="ARBA00023054"/>
    </source>
</evidence>